<gene>
    <name evidence="1" type="ORF">K8U72_06360</name>
</gene>
<evidence type="ECO:0000313" key="1">
    <source>
        <dbReference type="EMBL" id="HJF45392.1"/>
    </source>
</evidence>
<protein>
    <submittedName>
        <fullName evidence="1">AIM24 family protein</fullName>
    </submittedName>
</protein>
<dbReference type="PANTHER" id="PTHR38074:SF1">
    <property type="entry name" value="ALTERED INHERITANCE OF MITOCHONDRIA PROTEIN 24, MITOCHONDRIAL"/>
    <property type="match status" value="1"/>
</dbReference>
<proteinExistence type="predicted"/>
<dbReference type="Proteomes" id="UP000697330">
    <property type="component" value="Unassembled WGS sequence"/>
</dbReference>
<dbReference type="InterPro" id="IPR002838">
    <property type="entry name" value="AIM24"/>
</dbReference>
<dbReference type="InterPro" id="IPR016031">
    <property type="entry name" value="Trp_RNA-bd_attenuator-like_dom"/>
</dbReference>
<comment type="caution">
    <text evidence="1">The sequence shown here is derived from an EMBL/GenBank/DDBJ whole genome shotgun (WGS) entry which is preliminary data.</text>
</comment>
<reference evidence="1" key="1">
    <citation type="journal article" date="2021" name="PeerJ">
        <title>Extensive microbial diversity within the chicken gut microbiome revealed by metagenomics and culture.</title>
        <authorList>
            <person name="Gilroy R."/>
            <person name="Ravi A."/>
            <person name="Getino M."/>
            <person name="Pursley I."/>
            <person name="Horton D.L."/>
            <person name="Alikhan N.F."/>
            <person name="Baker D."/>
            <person name="Gharbi K."/>
            <person name="Hall N."/>
            <person name="Watson M."/>
            <person name="Adriaenssens E.M."/>
            <person name="Foster-Nyarko E."/>
            <person name="Jarju S."/>
            <person name="Secka A."/>
            <person name="Antonio M."/>
            <person name="Oren A."/>
            <person name="Chaudhuri R.R."/>
            <person name="La Ragione R."/>
            <person name="Hildebrand F."/>
            <person name="Pallen M.J."/>
        </authorList>
    </citation>
    <scope>NUCLEOTIDE SEQUENCE</scope>
    <source>
        <strain evidence="1">CHK124-7917</strain>
    </source>
</reference>
<dbReference type="RefSeq" id="WP_274959168.1">
    <property type="nucleotide sequence ID" value="NZ_DYWQ01000094.1"/>
</dbReference>
<dbReference type="SUPFAM" id="SSF51219">
    <property type="entry name" value="TRAP-like"/>
    <property type="match status" value="1"/>
</dbReference>
<dbReference type="Pfam" id="PF01987">
    <property type="entry name" value="AIM24"/>
    <property type="match status" value="1"/>
</dbReference>
<dbReference type="EMBL" id="DYWQ01000094">
    <property type="protein sequence ID" value="HJF45392.1"/>
    <property type="molecule type" value="Genomic_DNA"/>
</dbReference>
<accession>A0A921GEN2</accession>
<evidence type="ECO:0000313" key="2">
    <source>
        <dbReference type="Proteomes" id="UP000697330"/>
    </source>
</evidence>
<sequence length="266" mass="28195">MHIYNFLDNDDAKTIAEKGPFKVIEWQRDLSVPYLGAQAAYFAAKMDVRRRQLVAQLDGRTGVTLQAGAMQWTAGSIQATTGVKGVGDFFGKALRGSVTGESAIKPEYMGEGTIVCEPTYRHILLMSPQTEMGGTMVVNDGLFMACTSDIRHRAIMVKRPSAMVAGNEGLFNLGLDGAGVVALESPVPASELVAVDLEGDELKVDGNFAIAWSEDLSFSVERSGKSLVGSAVSGEGLVNVYRGHGRVLLSPVASLTPNPNAGTGEV</sequence>
<name>A0A921GEN2_9ACTN</name>
<dbReference type="PANTHER" id="PTHR38074">
    <property type="entry name" value="ALTERED INHERITANCE OF MITOCHONDRIA PROTEIN 24, MITOCHONDRIAL"/>
    <property type="match status" value="1"/>
</dbReference>
<organism evidence="1 2">
    <name type="scientific">Thermophilibacter provencensis</name>
    <dbReference type="NCBI Taxonomy" id="1852386"/>
    <lineage>
        <taxon>Bacteria</taxon>
        <taxon>Bacillati</taxon>
        <taxon>Actinomycetota</taxon>
        <taxon>Coriobacteriia</taxon>
        <taxon>Coriobacteriales</taxon>
        <taxon>Atopobiaceae</taxon>
        <taxon>Thermophilibacter</taxon>
    </lineage>
</organism>
<dbReference type="Gene3D" id="3.60.160.10">
    <property type="entry name" value="Mitochondrial biogenesis AIM24"/>
    <property type="match status" value="1"/>
</dbReference>
<dbReference type="AlphaFoldDB" id="A0A921GEN2"/>
<reference evidence="1" key="2">
    <citation type="submission" date="2021-09" db="EMBL/GenBank/DDBJ databases">
        <authorList>
            <person name="Gilroy R."/>
        </authorList>
    </citation>
    <scope>NUCLEOTIDE SEQUENCE</scope>
    <source>
        <strain evidence="1">CHK124-7917</strain>
    </source>
</reference>
<dbReference type="InterPro" id="IPR036983">
    <property type="entry name" value="AIM24_sf"/>
</dbReference>